<evidence type="ECO:0000256" key="2">
    <source>
        <dbReference type="ARBA" id="ARBA00022692"/>
    </source>
</evidence>
<dbReference type="GO" id="GO:0016020">
    <property type="term" value="C:membrane"/>
    <property type="evidence" value="ECO:0007669"/>
    <property type="project" value="UniProtKB-SubCell"/>
</dbReference>
<accession>A0A917AET5</accession>
<dbReference type="Pfam" id="PF13704">
    <property type="entry name" value="Glyco_tranf_2_4"/>
    <property type="match status" value="1"/>
</dbReference>
<dbReference type="EMBL" id="BMKN01000001">
    <property type="protein sequence ID" value="GGE46062.1"/>
    <property type="molecule type" value="Genomic_DNA"/>
</dbReference>
<reference evidence="4" key="1">
    <citation type="journal article" date="2014" name="Int. J. Syst. Evol. Microbiol.">
        <title>Complete genome sequence of Corynebacterium casei LMG S-19264T (=DSM 44701T), isolated from a smear-ripened cheese.</title>
        <authorList>
            <consortium name="US DOE Joint Genome Institute (JGI-PGF)"/>
            <person name="Walter F."/>
            <person name="Albersmeier A."/>
            <person name="Kalinowski J."/>
            <person name="Ruckert C."/>
        </authorList>
    </citation>
    <scope>NUCLEOTIDE SEQUENCE</scope>
    <source>
        <strain evidence="4">CGMCC 1.16012</strain>
    </source>
</reference>
<dbReference type="PANTHER" id="PTHR21461:SF69">
    <property type="entry name" value="GLYCOSYLTRANSFERASE FAMILY 92 PROTEIN"/>
    <property type="match status" value="1"/>
</dbReference>
<dbReference type="InterPro" id="IPR029044">
    <property type="entry name" value="Nucleotide-diphossugar_trans"/>
</dbReference>
<dbReference type="OrthoDB" id="4964299at2"/>
<dbReference type="SUPFAM" id="SSF53448">
    <property type="entry name" value="Nucleotide-diphospho-sugar transferases"/>
    <property type="match status" value="1"/>
</dbReference>
<keyword evidence="3" id="KW-0472">Membrane</keyword>
<reference evidence="4" key="2">
    <citation type="submission" date="2020-09" db="EMBL/GenBank/DDBJ databases">
        <authorList>
            <person name="Sun Q."/>
            <person name="Zhou Y."/>
        </authorList>
    </citation>
    <scope>NUCLEOTIDE SEQUENCE</scope>
    <source>
        <strain evidence="4">CGMCC 1.16012</strain>
    </source>
</reference>
<evidence type="ECO:0000256" key="3">
    <source>
        <dbReference type="ARBA" id="ARBA00022989"/>
    </source>
</evidence>
<dbReference type="AlphaFoldDB" id="A0A917AET5"/>
<evidence type="ECO:0000313" key="4">
    <source>
        <dbReference type="EMBL" id="GGE46062.1"/>
    </source>
</evidence>
<keyword evidence="2" id="KW-0812">Transmembrane</keyword>
<keyword evidence="3" id="KW-1133">Transmembrane helix</keyword>
<protein>
    <recommendedName>
        <fullName evidence="6">Glycosyl transferase family 2</fullName>
    </recommendedName>
</protein>
<name>A0A917AET5_9RHOB</name>
<evidence type="ECO:0000313" key="5">
    <source>
        <dbReference type="Proteomes" id="UP000606730"/>
    </source>
</evidence>
<keyword evidence="5" id="KW-1185">Reference proteome</keyword>
<dbReference type="GO" id="GO:0016757">
    <property type="term" value="F:glycosyltransferase activity"/>
    <property type="evidence" value="ECO:0007669"/>
    <property type="project" value="TreeGrafter"/>
</dbReference>
<sequence>MRALAVLTVRNEGAFLLEWLAHHKAVGFTDFLILSNDCQDGTDAILDRLQDMGEIAHMPNDPPYDGGIQWAGLKKANKHPLVRQADWILTLDVDEFVNIHAGDHTLPALLAALPEAGAIPITWKLFGNAGIDRFVDEPITEQFTMAAPEQMKWPWRAAMFKTLYRNDGTYGKLGVHRPRQPDKTRLNEMRWFDGSGRELPAQIKTSRIFSNYHLENHNLVQLNHYPLGAKESYLVKCDRGRAVHGRDVLGMDYWVERNFNTVKDSSIASLRPQMQAHLNALKTDPVLSDLHGASVEWRRARFAALLMDEELRALYGRLLLTPSSQPLSKADAQFMHEVGLKAQKTSSGSKT</sequence>
<dbReference type="Proteomes" id="UP000606730">
    <property type="component" value="Unassembled WGS sequence"/>
</dbReference>
<organism evidence="4 5">
    <name type="scientific">Actibacterium pelagium</name>
    <dbReference type="NCBI Taxonomy" id="2029103"/>
    <lineage>
        <taxon>Bacteria</taxon>
        <taxon>Pseudomonadati</taxon>
        <taxon>Pseudomonadota</taxon>
        <taxon>Alphaproteobacteria</taxon>
        <taxon>Rhodobacterales</taxon>
        <taxon>Roseobacteraceae</taxon>
        <taxon>Actibacterium</taxon>
    </lineage>
</organism>
<dbReference type="GO" id="GO:0005737">
    <property type="term" value="C:cytoplasm"/>
    <property type="evidence" value="ECO:0007669"/>
    <property type="project" value="TreeGrafter"/>
</dbReference>
<evidence type="ECO:0000256" key="1">
    <source>
        <dbReference type="ARBA" id="ARBA00004167"/>
    </source>
</evidence>
<proteinExistence type="predicted"/>
<gene>
    <name evidence="4" type="ORF">GCM10011517_12180</name>
</gene>
<dbReference type="PANTHER" id="PTHR21461">
    <property type="entry name" value="GLYCOSYLTRANSFERASE FAMILY 92 PROTEIN"/>
    <property type="match status" value="1"/>
</dbReference>
<comment type="subcellular location">
    <subcellularLocation>
        <location evidence="1">Membrane</location>
        <topology evidence="1">Single-pass membrane protein</topology>
    </subcellularLocation>
</comment>
<evidence type="ECO:0008006" key="6">
    <source>
        <dbReference type="Google" id="ProtNLM"/>
    </source>
</evidence>
<dbReference type="RefSeq" id="WP_095595955.1">
    <property type="nucleotide sequence ID" value="NZ_BMKN01000001.1"/>
</dbReference>
<comment type="caution">
    <text evidence="4">The sequence shown here is derived from an EMBL/GenBank/DDBJ whole genome shotgun (WGS) entry which is preliminary data.</text>
</comment>